<dbReference type="InterPro" id="IPR017853">
    <property type="entry name" value="GH"/>
</dbReference>
<dbReference type="EMBL" id="ML119158">
    <property type="protein sequence ID" value="RPB08797.1"/>
    <property type="molecule type" value="Genomic_DNA"/>
</dbReference>
<dbReference type="PANTHER" id="PTHR31263">
    <property type="entry name" value="CELLULASE FAMILY PROTEIN (AFU_ORTHOLOGUE AFUA_5G14560)"/>
    <property type="match status" value="1"/>
</dbReference>
<feature type="signal peptide" evidence="5">
    <location>
        <begin position="1"/>
        <end position="18"/>
    </location>
</feature>
<accession>A0A3N4KE81</accession>
<gene>
    <name evidence="7" type="ORF">P167DRAFT_577841</name>
</gene>
<reference evidence="7 8" key="1">
    <citation type="journal article" date="2018" name="Nat. Ecol. Evol.">
        <title>Pezizomycetes genomes reveal the molecular basis of ectomycorrhizal truffle lifestyle.</title>
        <authorList>
            <person name="Murat C."/>
            <person name="Payen T."/>
            <person name="Noel B."/>
            <person name="Kuo A."/>
            <person name="Morin E."/>
            <person name="Chen J."/>
            <person name="Kohler A."/>
            <person name="Krizsan K."/>
            <person name="Balestrini R."/>
            <person name="Da Silva C."/>
            <person name="Montanini B."/>
            <person name="Hainaut M."/>
            <person name="Levati E."/>
            <person name="Barry K.W."/>
            <person name="Belfiori B."/>
            <person name="Cichocki N."/>
            <person name="Clum A."/>
            <person name="Dockter R.B."/>
            <person name="Fauchery L."/>
            <person name="Guy J."/>
            <person name="Iotti M."/>
            <person name="Le Tacon F."/>
            <person name="Lindquist E.A."/>
            <person name="Lipzen A."/>
            <person name="Malagnac F."/>
            <person name="Mello A."/>
            <person name="Molinier V."/>
            <person name="Miyauchi S."/>
            <person name="Poulain J."/>
            <person name="Riccioni C."/>
            <person name="Rubini A."/>
            <person name="Sitrit Y."/>
            <person name="Splivallo R."/>
            <person name="Traeger S."/>
            <person name="Wang M."/>
            <person name="Zifcakova L."/>
            <person name="Wipf D."/>
            <person name="Zambonelli A."/>
            <person name="Paolocci F."/>
            <person name="Nowrousian M."/>
            <person name="Ottonello S."/>
            <person name="Baldrian P."/>
            <person name="Spatafora J.W."/>
            <person name="Henrissat B."/>
            <person name="Nagy L.G."/>
            <person name="Aury J.M."/>
            <person name="Wincker P."/>
            <person name="Grigoriev I.V."/>
            <person name="Bonfante P."/>
            <person name="Martin F.M."/>
        </authorList>
    </citation>
    <scope>NUCLEOTIDE SEQUENCE [LARGE SCALE GENOMIC DNA]</scope>
    <source>
        <strain evidence="7 8">CCBAS932</strain>
    </source>
</reference>
<dbReference type="Gene3D" id="3.20.20.80">
    <property type="entry name" value="Glycosidases"/>
    <property type="match status" value="1"/>
</dbReference>
<dbReference type="InParanoid" id="A0A3N4KE81"/>
<dbReference type="Proteomes" id="UP000277580">
    <property type="component" value="Unassembled WGS sequence"/>
</dbReference>
<keyword evidence="8" id="KW-1185">Reference proteome</keyword>
<keyword evidence="2 4" id="KW-0378">Hydrolase</keyword>
<proteinExistence type="inferred from homology"/>
<dbReference type="GO" id="GO:0000272">
    <property type="term" value="P:polysaccharide catabolic process"/>
    <property type="evidence" value="ECO:0007669"/>
    <property type="project" value="InterPro"/>
</dbReference>
<dbReference type="Pfam" id="PF00150">
    <property type="entry name" value="Cellulase"/>
    <property type="match status" value="1"/>
</dbReference>
<evidence type="ECO:0000256" key="2">
    <source>
        <dbReference type="ARBA" id="ARBA00022801"/>
    </source>
</evidence>
<evidence type="ECO:0000256" key="3">
    <source>
        <dbReference type="ARBA" id="ARBA00023295"/>
    </source>
</evidence>
<organism evidence="7 8">
    <name type="scientific">Morchella conica CCBAS932</name>
    <dbReference type="NCBI Taxonomy" id="1392247"/>
    <lineage>
        <taxon>Eukaryota</taxon>
        <taxon>Fungi</taxon>
        <taxon>Dikarya</taxon>
        <taxon>Ascomycota</taxon>
        <taxon>Pezizomycotina</taxon>
        <taxon>Pezizomycetes</taxon>
        <taxon>Pezizales</taxon>
        <taxon>Morchellaceae</taxon>
        <taxon>Morchella</taxon>
    </lineage>
</organism>
<dbReference type="STRING" id="1392247.A0A3N4KE81"/>
<dbReference type="OrthoDB" id="442731at2759"/>
<dbReference type="AlphaFoldDB" id="A0A3N4KE81"/>
<sequence length="421" mass="47097">MYLPSLLPLLTLATSALAFNRPLSTSGRWITDATRTPVTVVGTNWPGHLEPMIPEGLQYQSYKTIIARIKSLGMNTVRLTFAIQMVDEIFERNGTDVSLRETLVNALGQANGTKVLESVLKSNKDFSAEMPRLEVWRKVAAEMGRQQVALHLDNHVSKAQWCCGAHDGNSWFGDVYFDVEKWKRGLAYLAAKAPEWPSLVSIGMRNELRQSTVSPVPLPYDFEDWYKHMTAAASAIHAASPDVLIYFSGLNYSETLAPLPLGTPLSTTNDSLIFRASDFPWANKAVMEIHVYTMSDRINTTNCHEMKKALYANGFNALDTMNPEVVYPMPVVMSEFGFSMNDDVWKGVYAQCLKEFLPERRAGWMNWAVAGSYYVRSGGVDVDDTWGLMSHDWSAWRSDSTVGEYLKPFVRETLAGKGACT</sequence>
<dbReference type="SUPFAM" id="SSF51445">
    <property type="entry name" value="(Trans)glycosidases"/>
    <property type="match status" value="1"/>
</dbReference>
<feature type="chain" id="PRO_5018059926" evidence="5">
    <location>
        <begin position="19"/>
        <end position="421"/>
    </location>
</feature>
<feature type="domain" description="Glycoside hydrolase family 5" evidence="6">
    <location>
        <begin position="57"/>
        <end position="369"/>
    </location>
</feature>
<dbReference type="GO" id="GO:0004553">
    <property type="term" value="F:hydrolase activity, hydrolyzing O-glycosyl compounds"/>
    <property type="evidence" value="ECO:0007669"/>
    <property type="project" value="InterPro"/>
</dbReference>
<evidence type="ECO:0000256" key="5">
    <source>
        <dbReference type="SAM" id="SignalP"/>
    </source>
</evidence>
<evidence type="ECO:0000256" key="4">
    <source>
        <dbReference type="RuleBase" id="RU361153"/>
    </source>
</evidence>
<evidence type="ECO:0000259" key="6">
    <source>
        <dbReference type="Pfam" id="PF00150"/>
    </source>
</evidence>
<keyword evidence="3 4" id="KW-0326">Glycosidase</keyword>
<name>A0A3N4KE81_9PEZI</name>
<dbReference type="PANTHER" id="PTHR31263:SF0">
    <property type="entry name" value="CELLULASE FAMILY PROTEIN (AFU_ORTHOLOGUE AFUA_5G14560)"/>
    <property type="match status" value="1"/>
</dbReference>
<protein>
    <submittedName>
        <fullName evidence="7">Glycoside hydrolase</fullName>
    </submittedName>
</protein>
<evidence type="ECO:0000256" key="1">
    <source>
        <dbReference type="ARBA" id="ARBA00005641"/>
    </source>
</evidence>
<evidence type="ECO:0000313" key="7">
    <source>
        <dbReference type="EMBL" id="RPB08797.1"/>
    </source>
</evidence>
<dbReference type="InterPro" id="IPR001547">
    <property type="entry name" value="Glyco_hydro_5"/>
</dbReference>
<keyword evidence="5" id="KW-0732">Signal</keyword>
<evidence type="ECO:0000313" key="8">
    <source>
        <dbReference type="Proteomes" id="UP000277580"/>
    </source>
</evidence>
<comment type="similarity">
    <text evidence="1 4">Belongs to the glycosyl hydrolase 5 (cellulase A) family.</text>
</comment>